<dbReference type="InterPro" id="IPR011990">
    <property type="entry name" value="TPR-like_helical_dom_sf"/>
</dbReference>
<feature type="repeat" description="TPR" evidence="8">
    <location>
        <begin position="36"/>
        <end position="69"/>
    </location>
</feature>
<dbReference type="PANTHER" id="PTHR10130:SF0">
    <property type="entry name" value="GH08708P"/>
    <property type="match status" value="1"/>
</dbReference>
<evidence type="ECO:0000256" key="4">
    <source>
        <dbReference type="ARBA" id="ARBA00022490"/>
    </source>
</evidence>
<evidence type="ECO:0000256" key="8">
    <source>
        <dbReference type="PROSITE-ProRule" id="PRU00339"/>
    </source>
</evidence>
<proteinExistence type="inferred from homology"/>
<dbReference type="Proteomes" id="UP000815325">
    <property type="component" value="Unassembled WGS sequence"/>
</dbReference>
<protein>
    <recommendedName>
        <fullName evidence="11">Tetratricopeptide repeat protein</fullName>
    </recommendedName>
</protein>
<sequence>MHGAAEGLLEPLRARGVLNEAVLALEAEVTARPGHAEAWRLLGTVQAENDDDLQAIAAMLRALAADPQNMDVLMALGVSHTNELDTG</sequence>
<evidence type="ECO:0000313" key="10">
    <source>
        <dbReference type="Proteomes" id="UP000815325"/>
    </source>
</evidence>
<reference evidence="9" key="1">
    <citation type="submission" date="2017-08" db="EMBL/GenBank/DDBJ databases">
        <authorList>
            <person name="Polle J.E."/>
            <person name="Barry K."/>
            <person name="Cushman J."/>
            <person name="Schmutz J."/>
            <person name="Tran D."/>
            <person name="Hathwaick L.T."/>
            <person name="Yim W.C."/>
            <person name="Jenkins J."/>
            <person name="Mckie-Krisberg Z.M."/>
            <person name="Prochnik S."/>
            <person name="Lindquist E."/>
            <person name="Dockter R.B."/>
            <person name="Adam C."/>
            <person name="Molina H."/>
            <person name="Bunkerborg J."/>
            <person name="Jin E."/>
            <person name="Buchheim M."/>
            <person name="Magnuson J."/>
        </authorList>
    </citation>
    <scope>NUCLEOTIDE SEQUENCE</scope>
    <source>
        <strain evidence="9">CCAP 19/18</strain>
    </source>
</reference>
<dbReference type="EMBL" id="MU069680">
    <property type="protein sequence ID" value="KAF5835987.1"/>
    <property type="molecule type" value="Genomic_DNA"/>
</dbReference>
<dbReference type="InterPro" id="IPR019734">
    <property type="entry name" value="TPR_rpt"/>
</dbReference>
<keyword evidence="7" id="KW-0576">Peroxisome</keyword>
<keyword evidence="5" id="KW-0677">Repeat</keyword>
<comment type="subcellular location">
    <subcellularLocation>
        <location evidence="2">Cytoplasm</location>
    </subcellularLocation>
    <subcellularLocation>
        <location evidence="1">Peroxisome</location>
    </subcellularLocation>
</comment>
<keyword evidence="10" id="KW-1185">Reference proteome</keyword>
<keyword evidence="6 8" id="KW-0802">TPR repeat</keyword>
<comment type="similarity">
    <text evidence="3">Belongs to the peroxisomal targeting signal receptor family.</text>
</comment>
<dbReference type="SUPFAM" id="SSF48452">
    <property type="entry name" value="TPR-like"/>
    <property type="match status" value="1"/>
</dbReference>
<name>A0ABQ7GN33_DUNSA</name>
<evidence type="ECO:0000256" key="7">
    <source>
        <dbReference type="ARBA" id="ARBA00023140"/>
    </source>
</evidence>
<dbReference type="PANTHER" id="PTHR10130">
    <property type="entry name" value="PEROXISOMAL TARGETING SIGNAL 1 RECEPTOR PEX5"/>
    <property type="match status" value="1"/>
</dbReference>
<dbReference type="Gene3D" id="1.25.40.10">
    <property type="entry name" value="Tetratricopeptide repeat domain"/>
    <property type="match status" value="1"/>
</dbReference>
<gene>
    <name evidence="9" type="ORF">DUNSADRAFT_6603</name>
</gene>
<evidence type="ECO:0000256" key="5">
    <source>
        <dbReference type="ARBA" id="ARBA00022737"/>
    </source>
</evidence>
<organism evidence="9 10">
    <name type="scientific">Dunaliella salina</name>
    <name type="common">Green alga</name>
    <name type="synonym">Protococcus salinus</name>
    <dbReference type="NCBI Taxonomy" id="3046"/>
    <lineage>
        <taxon>Eukaryota</taxon>
        <taxon>Viridiplantae</taxon>
        <taxon>Chlorophyta</taxon>
        <taxon>core chlorophytes</taxon>
        <taxon>Chlorophyceae</taxon>
        <taxon>CS clade</taxon>
        <taxon>Chlamydomonadales</taxon>
        <taxon>Dunaliellaceae</taxon>
        <taxon>Dunaliella</taxon>
    </lineage>
</organism>
<evidence type="ECO:0000256" key="3">
    <source>
        <dbReference type="ARBA" id="ARBA00005348"/>
    </source>
</evidence>
<dbReference type="InterPro" id="IPR024111">
    <property type="entry name" value="PEX5/PEX5L"/>
</dbReference>
<comment type="caution">
    <text evidence="9">The sequence shown here is derived from an EMBL/GenBank/DDBJ whole genome shotgun (WGS) entry which is preliminary data.</text>
</comment>
<evidence type="ECO:0000256" key="2">
    <source>
        <dbReference type="ARBA" id="ARBA00004496"/>
    </source>
</evidence>
<evidence type="ECO:0000256" key="1">
    <source>
        <dbReference type="ARBA" id="ARBA00004275"/>
    </source>
</evidence>
<keyword evidence="4" id="KW-0963">Cytoplasm</keyword>
<dbReference type="PROSITE" id="PS50005">
    <property type="entry name" value="TPR"/>
    <property type="match status" value="1"/>
</dbReference>
<evidence type="ECO:0000313" key="9">
    <source>
        <dbReference type="EMBL" id="KAF5835987.1"/>
    </source>
</evidence>
<accession>A0ABQ7GN33</accession>
<evidence type="ECO:0008006" key="11">
    <source>
        <dbReference type="Google" id="ProtNLM"/>
    </source>
</evidence>
<evidence type="ECO:0000256" key="6">
    <source>
        <dbReference type="ARBA" id="ARBA00022803"/>
    </source>
</evidence>